<reference evidence="1 2" key="1">
    <citation type="journal article" date="2018" name="Front. Plant Sci.">
        <title>Red Clover (Trifolium pratense) and Zigzag Clover (T. medium) - A Picture of Genomic Similarities and Differences.</title>
        <authorList>
            <person name="Dluhosova J."/>
            <person name="Istvanek J."/>
            <person name="Nedelnik J."/>
            <person name="Repkova J."/>
        </authorList>
    </citation>
    <scope>NUCLEOTIDE SEQUENCE [LARGE SCALE GENOMIC DNA]</scope>
    <source>
        <strain evidence="2">cv. 10/8</strain>
        <tissue evidence="1">Leaf</tissue>
    </source>
</reference>
<dbReference type="AlphaFoldDB" id="A0A392R183"/>
<dbReference type="Proteomes" id="UP000265520">
    <property type="component" value="Unassembled WGS sequence"/>
</dbReference>
<protein>
    <submittedName>
        <fullName evidence="1">Uncharacterized protein</fullName>
    </submittedName>
</protein>
<accession>A0A392R183</accession>
<sequence>MLLQRPNTTFFGEYAEGNEDEWHVLFSCNYSTQAIQTAGLDHIVTPR</sequence>
<dbReference type="EMBL" id="LXQA010178818">
    <property type="protein sequence ID" value="MCI30338.1"/>
    <property type="molecule type" value="Genomic_DNA"/>
</dbReference>
<name>A0A392R183_9FABA</name>
<organism evidence="1 2">
    <name type="scientific">Trifolium medium</name>
    <dbReference type="NCBI Taxonomy" id="97028"/>
    <lineage>
        <taxon>Eukaryota</taxon>
        <taxon>Viridiplantae</taxon>
        <taxon>Streptophyta</taxon>
        <taxon>Embryophyta</taxon>
        <taxon>Tracheophyta</taxon>
        <taxon>Spermatophyta</taxon>
        <taxon>Magnoliopsida</taxon>
        <taxon>eudicotyledons</taxon>
        <taxon>Gunneridae</taxon>
        <taxon>Pentapetalae</taxon>
        <taxon>rosids</taxon>
        <taxon>fabids</taxon>
        <taxon>Fabales</taxon>
        <taxon>Fabaceae</taxon>
        <taxon>Papilionoideae</taxon>
        <taxon>50 kb inversion clade</taxon>
        <taxon>NPAAA clade</taxon>
        <taxon>Hologalegina</taxon>
        <taxon>IRL clade</taxon>
        <taxon>Trifolieae</taxon>
        <taxon>Trifolium</taxon>
    </lineage>
</organism>
<proteinExistence type="predicted"/>
<keyword evidence="2" id="KW-1185">Reference proteome</keyword>
<evidence type="ECO:0000313" key="1">
    <source>
        <dbReference type="EMBL" id="MCI30338.1"/>
    </source>
</evidence>
<evidence type="ECO:0000313" key="2">
    <source>
        <dbReference type="Proteomes" id="UP000265520"/>
    </source>
</evidence>
<feature type="non-terminal residue" evidence="1">
    <location>
        <position position="47"/>
    </location>
</feature>
<comment type="caution">
    <text evidence="1">The sequence shown here is derived from an EMBL/GenBank/DDBJ whole genome shotgun (WGS) entry which is preliminary data.</text>
</comment>